<evidence type="ECO:0000256" key="1">
    <source>
        <dbReference type="ARBA" id="ARBA00006432"/>
    </source>
</evidence>
<organism evidence="9">
    <name type="scientific">hydrothermal vent metagenome</name>
    <dbReference type="NCBI Taxonomy" id="652676"/>
    <lineage>
        <taxon>unclassified sequences</taxon>
        <taxon>metagenomes</taxon>
        <taxon>ecological metagenomes</taxon>
    </lineage>
</organism>
<name>A0A3B0V5J2_9ZZZZ</name>
<dbReference type="HAMAP" id="MF_01123">
    <property type="entry name" value="Ac_CoA_synth"/>
    <property type="match status" value="1"/>
</dbReference>
<dbReference type="Gene3D" id="3.40.50.12780">
    <property type="entry name" value="N-terminal domain of ligase-like"/>
    <property type="match status" value="1"/>
</dbReference>
<keyword evidence="5" id="KW-0067">ATP-binding</keyword>
<dbReference type="GO" id="GO:0005524">
    <property type="term" value="F:ATP binding"/>
    <property type="evidence" value="ECO:0007669"/>
    <property type="project" value="UniProtKB-KW"/>
</dbReference>
<dbReference type="Pfam" id="PF00501">
    <property type="entry name" value="AMP-binding"/>
    <property type="match status" value="1"/>
</dbReference>
<dbReference type="InterPro" id="IPR045851">
    <property type="entry name" value="AMP-bd_C_sf"/>
</dbReference>
<dbReference type="NCBIfam" id="NF001208">
    <property type="entry name" value="PRK00174.1"/>
    <property type="match status" value="1"/>
</dbReference>
<dbReference type="EC" id="6.2.1.1" evidence="2"/>
<evidence type="ECO:0000256" key="3">
    <source>
        <dbReference type="ARBA" id="ARBA00022598"/>
    </source>
</evidence>
<evidence type="ECO:0000259" key="6">
    <source>
        <dbReference type="Pfam" id="PF00501"/>
    </source>
</evidence>
<dbReference type="InterPro" id="IPR011904">
    <property type="entry name" value="Ac_CoA_lig"/>
</dbReference>
<protein>
    <recommendedName>
        <fullName evidence="2">acetate--CoA ligase</fullName>
        <ecNumber evidence="2">6.2.1.1</ecNumber>
    </recommendedName>
</protein>
<evidence type="ECO:0000256" key="5">
    <source>
        <dbReference type="ARBA" id="ARBA00022840"/>
    </source>
</evidence>
<feature type="domain" description="AMP-binding enzyme C-terminal" evidence="7">
    <location>
        <begin position="550"/>
        <end position="628"/>
    </location>
</feature>
<accession>A0A3B0V5J2</accession>
<dbReference type="Gene3D" id="3.30.300.30">
    <property type="match status" value="1"/>
</dbReference>
<dbReference type="NCBIfam" id="TIGR02188">
    <property type="entry name" value="Ac_CoA_lig_AcsA"/>
    <property type="match status" value="1"/>
</dbReference>
<evidence type="ECO:0000259" key="8">
    <source>
        <dbReference type="Pfam" id="PF16177"/>
    </source>
</evidence>
<dbReference type="InterPro" id="IPR032387">
    <property type="entry name" value="ACAS_N"/>
</dbReference>
<dbReference type="EMBL" id="UOEZ01000037">
    <property type="protein sequence ID" value="VAW36160.1"/>
    <property type="molecule type" value="Genomic_DNA"/>
</dbReference>
<dbReference type="SUPFAM" id="SSF56801">
    <property type="entry name" value="Acetyl-CoA synthetase-like"/>
    <property type="match status" value="1"/>
</dbReference>
<dbReference type="PANTHER" id="PTHR24095">
    <property type="entry name" value="ACETYL-COENZYME A SYNTHETASE"/>
    <property type="match status" value="1"/>
</dbReference>
<evidence type="ECO:0000256" key="2">
    <source>
        <dbReference type="ARBA" id="ARBA00013275"/>
    </source>
</evidence>
<feature type="domain" description="AMP-dependent synthetase/ligase" evidence="6">
    <location>
        <begin position="109"/>
        <end position="492"/>
    </location>
</feature>
<dbReference type="InterPro" id="IPR000873">
    <property type="entry name" value="AMP-dep_synth/lig_dom"/>
</dbReference>
<dbReference type="PANTHER" id="PTHR24095:SF14">
    <property type="entry name" value="ACETYL-COENZYME A SYNTHETASE 1"/>
    <property type="match status" value="1"/>
</dbReference>
<dbReference type="FunFam" id="3.40.50.12780:FF:000001">
    <property type="entry name" value="Acetyl-coenzyme A synthetase"/>
    <property type="match status" value="1"/>
</dbReference>
<dbReference type="GO" id="GO:0005829">
    <property type="term" value="C:cytosol"/>
    <property type="evidence" value="ECO:0007669"/>
    <property type="project" value="TreeGrafter"/>
</dbReference>
<keyword evidence="4" id="KW-0547">Nucleotide-binding</keyword>
<evidence type="ECO:0000259" key="7">
    <source>
        <dbReference type="Pfam" id="PF13193"/>
    </source>
</evidence>
<dbReference type="GO" id="GO:0016208">
    <property type="term" value="F:AMP binding"/>
    <property type="evidence" value="ECO:0007669"/>
    <property type="project" value="InterPro"/>
</dbReference>
<dbReference type="Pfam" id="PF16177">
    <property type="entry name" value="ACAS_N"/>
    <property type="match status" value="1"/>
</dbReference>
<dbReference type="AlphaFoldDB" id="A0A3B0V5J2"/>
<dbReference type="GO" id="GO:0019427">
    <property type="term" value="P:acetyl-CoA biosynthetic process from acetate"/>
    <property type="evidence" value="ECO:0007669"/>
    <property type="project" value="InterPro"/>
</dbReference>
<dbReference type="Pfam" id="PF13193">
    <property type="entry name" value="AMP-binding_C"/>
    <property type="match status" value="1"/>
</dbReference>
<evidence type="ECO:0000313" key="9">
    <source>
        <dbReference type="EMBL" id="VAW36160.1"/>
    </source>
</evidence>
<dbReference type="CDD" id="cd05966">
    <property type="entry name" value="ACS"/>
    <property type="match status" value="1"/>
</dbReference>
<sequence>MPEDNETKKSATERSTIDVLSGEDRCFAPPAGLTKTAHIKGIEAYNALYKESIEDPEAFWGRCSDIITWRKDWTKVWEWDFQKPEIKFYLGGRLNASENCLDRHLQGPTADKTAILWEGDDGTVREFTYRELHLRVCRFANVLKNKGVKKGDRVTIYLPMIPELAISMLACARIGAVHSIVFGGFSASSLKERIHDSGSTLVVTSDFGMRGGKKIPIKATVDEALAGCADIKGVIVVSRLGRDVPMVEGRDSWLDDELDGVGELCEAEEMDSEDPLFILYTSGSTGKPKGVLHTTGGYLVYSALTFKWVFDYRDDDIYFCTADIGWITGHSYIVYGPLACGATSVLFEGIPTYPDPGRFWDIIDKHRVTTLYTAPTAIRALMKHGDKWVTEHDLSTLRILGSVGEPINPEAWLWYHRLVGGGRLPIVDTWWQTETGGILISPLPGATTLKPGSATKPLFGIAPKILTEEGLEAGINEGGYLVFEKPWPGMLRGTYGDPENRRMKEVYFSRFPGYYMAGDSARKDADGDYWIMGRIDDVLNVSGHRLGTAEIESALVSHEAVSEAAVVGFPHDIKGEGIYAFVIYRDGVEPSDALAKDLKDHLCKKISPIARPDKIQFTTGLPKTRSGKIMRRVLRKIALGRTDQLGDISTLANPEIVEELIKRRL</sequence>
<gene>
    <name evidence="9" type="ORF">MNBD_DELTA02-1100</name>
</gene>
<evidence type="ECO:0000256" key="4">
    <source>
        <dbReference type="ARBA" id="ARBA00022741"/>
    </source>
</evidence>
<dbReference type="InterPro" id="IPR042099">
    <property type="entry name" value="ANL_N_sf"/>
</dbReference>
<dbReference type="FunFam" id="3.30.300.30:FF:000004">
    <property type="entry name" value="Acetyl-coenzyme A synthetase"/>
    <property type="match status" value="1"/>
</dbReference>
<comment type="similarity">
    <text evidence="1">Belongs to the ATP-dependent AMP-binding enzyme family.</text>
</comment>
<reference evidence="9" key="1">
    <citation type="submission" date="2018-06" db="EMBL/GenBank/DDBJ databases">
        <authorList>
            <person name="Zhirakovskaya E."/>
        </authorList>
    </citation>
    <scope>NUCLEOTIDE SEQUENCE</scope>
</reference>
<dbReference type="InterPro" id="IPR020845">
    <property type="entry name" value="AMP-binding_CS"/>
</dbReference>
<feature type="domain" description="Acetyl-coenzyme A synthetase N-terminal" evidence="8">
    <location>
        <begin position="45"/>
        <end position="100"/>
    </location>
</feature>
<proteinExistence type="inferred from homology"/>
<keyword evidence="3 9" id="KW-0436">Ligase</keyword>
<dbReference type="PROSITE" id="PS00455">
    <property type="entry name" value="AMP_BINDING"/>
    <property type="match status" value="1"/>
</dbReference>
<dbReference type="InterPro" id="IPR025110">
    <property type="entry name" value="AMP-bd_C"/>
</dbReference>
<dbReference type="GO" id="GO:0003987">
    <property type="term" value="F:acetate-CoA ligase activity"/>
    <property type="evidence" value="ECO:0007669"/>
    <property type="project" value="UniProtKB-EC"/>
</dbReference>